<keyword evidence="5 6" id="KW-0472">Membrane</keyword>
<accession>A0A1F7GKX6</accession>
<evidence type="ECO:0000313" key="7">
    <source>
        <dbReference type="EMBL" id="OGK19567.1"/>
    </source>
</evidence>
<evidence type="ECO:0000256" key="2">
    <source>
        <dbReference type="ARBA" id="ARBA00022475"/>
    </source>
</evidence>
<sequence length="225" mass="25831">MNQLNNLIKKELSFYFKNPLGYIVVCLFAIIANFLFMKDVFLRDDTSMRPFFDMIPFLLLFFVPALAMRVFSEEQKAGTLETLLSLPVKEEIIVLAKFIAVSICFTIAFLLTLSVPISLFFLGKVTVGLLLCQYLGAFFLTILFLSITQFFSLFSKNQVVVFLISVVVIFLLFIPTILNDSLFIISPIYYYEQFQRGLLDTRALIYFTVLTTLLQVAAIKKLKRL</sequence>
<feature type="transmembrane region" description="Helical" evidence="6">
    <location>
        <begin position="203"/>
        <end position="219"/>
    </location>
</feature>
<evidence type="ECO:0000313" key="8">
    <source>
        <dbReference type="Proteomes" id="UP000176850"/>
    </source>
</evidence>
<dbReference type="InterPro" id="IPR051449">
    <property type="entry name" value="ABC-2_transporter_component"/>
</dbReference>
<gene>
    <name evidence="7" type="ORF">A2799_00320</name>
</gene>
<feature type="transmembrane region" description="Helical" evidence="6">
    <location>
        <begin position="160"/>
        <end position="191"/>
    </location>
</feature>
<dbReference type="InterPro" id="IPR025699">
    <property type="entry name" value="ABC2_memb-like"/>
</dbReference>
<proteinExistence type="predicted"/>
<dbReference type="PANTHER" id="PTHR30294">
    <property type="entry name" value="MEMBRANE COMPONENT OF ABC TRANSPORTER YHHJ-RELATED"/>
    <property type="match status" value="1"/>
</dbReference>
<dbReference type="GO" id="GO:0140359">
    <property type="term" value="F:ABC-type transporter activity"/>
    <property type="evidence" value="ECO:0007669"/>
    <property type="project" value="InterPro"/>
</dbReference>
<feature type="transmembrane region" description="Helical" evidence="6">
    <location>
        <begin position="20"/>
        <end position="42"/>
    </location>
</feature>
<dbReference type="EMBL" id="MFZH01000009">
    <property type="protein sequence ID" value="OGK19567.1"/>
    <property type="molecule type" value="Genomic_DNA"/>
</dbReference>
<name>A0A1F7GKX6_9BACT</name>
<evidence type="ECO:0000256" key="5">
    <source>
        <dbReference type="ARBA" id="ARBA00023136"/>
    </source>
</evidence>
<dbReference type="Pfam" id="PF13346">
    <property type="entry name" value="ABC2_membrane_5"/>
    <property type="match status" value="1"/>
</dbReference>
<dbReference type="Proteomes" id="UP000176850">
    <property type="component" value="Unassembled WGS sequence"/>
</dbReference>
<feature type="transmembrane region" description="Helical" evidence="6">
    <location>
        <begin position="92"/>
        <end position="122"/>
    </location>
</feature>
<reference evidence="7 8" key="1">
    <citation type="journal article" date="2016" name="Nat. Commun.">
        <title>Thousands of microbial genomes shed light on interconnected biogeochemical processes in an aquifer system.</title>
        <authorList>
            <person name="Anantharaman K."/>
            <person name="Brown C.T."/>
            <person name="Hug L.A."/>
            <person name="Sharon I."/>
            <person name="Castelle C.J."/>
            <person name="Probst A.J."/>
            <person name="Thomas B.C."/>
            <person name="Singh A."/>
            <person name="Wilkins M.J."/>
            <person name="Karaoz U."/>
            <person name="Brodie E.L."/>
            <person name="Williams K.H."/>
            <person name="Hubbard S.S."/>
            <person name="Banfield J.F."/>
        </authorList>
    </citation>
    <scope>NUCLEOTIDE SEQUENCE [LARGE SCALE GENOMIC DNA]</scope>
</reference>
<feature type="transmembrane region" description="Helical" evidence="6">
    <location>
        <begin position="54"/>
        <end position="72"/>
    </location>
</feature>
<keyword evidence="3 6" id="KW-0812">Transmembrane</keyword>
<comment type="subcellular location">
    <subcellularLocation>
        <location evidence="1">Cell membrane</location>
        <topology evidence="1">Multi-pass membrane protein</topology>
    </subcellularLocation>
</comment>
<feature type="transmembrane region" description="Helical" evidence="6">
    <location>
        <begin position="134"/>
        <end position="154"/>
    </location>
</feature>
<dbReference type="PANTHER" id="PTHR30294:SF29">
    <property type="entry name" value="MULTIDRUG ABC TRANSPORTER PERMEASE YBHS-RELATED"/>
    <property type="match status" value="1"/>
</dbReference>
<comment type="caution">
    <text evidence="7">The sequence shown here is derived from an EMBL/GenBank/DDBJ whole genome shotgun (WGS) entry which is preliminary data.</text>
</comment>
<protein>
    <recommendedName>
        <fullName evidence="9">ABC-2 type transporter domain-containing protein</fullName>
    </recommendedName>
</protein>
<evidence type="ECO:0000256" key="6">
    <source>
        <dbReference type="SAM" id="Phobius"/>
    </source>
</evidence>
<dbReference type="GO" id="GO:0005886">
    <property type="term" value="C:plasma membrane"/>
    <property type="evidence" value="ECO:0007669"/>
    <property type="project" value="UniProtKB-SubCell"/>
</dbReference>
<organism evidence="7 8">
    <name type="scientific">Candidatus Roizmanbacteria bacterium RIFCSPHIGHO2_01_FULL_39_24</name>
    <dbReference type="NCBI Taxonomy" id="1802032"/>
    <lineage>
        <taxon>Bacteria</taxon>
        <taxon>Candidatus Roizmaniibacteriota</taxon>
    </lineage>
</organism>
<evidence type="ECO:0000256" key="4">
    <source>
        <dbReference type="ARBA" id="ARBA00022989"/>
    </source>
</evidence>
<keyword evidence="4 6" id="KW-1133">Transmembrane helix</keyword>
<keyword evidence="2" id="KW-1003">Cell membrane</keyword>
<evidence type="ECO:0008006" key="9">
    <source>
        <dbReference type="Google" id="ProtNLM"/>
    </source>
</evidence>
<dbReference type="AlphaFoldDB" id="A0A1F7GKX6"/>
<evidence type="ECO:0000256" key="1">
    <source>
        <dbReference type="ARBA" id="ARBA00004651"/>
    </source>
</evidence>
<evidence type="ECO:0000256" key="3">
    <source>
        <dbReference type="ARBA" id="ARBA00022692"/>
    </source>
</evidence>